<proteinExistence type="predicted"/>
<keyword evidence="10" id="KW-1185">Reference proteome</keyword>
<organism evidence="9 10">
    <name type="scientific">Nocardioides ginsengisegetis</name>
    <dbReference type="NCBI Taxonomy" id="661491"/>
    <lineage>
        <taxon>Bacteria</taxon>
        <taxon>Bacillati</taxon>
        <taxon>Actinomycetota</taxon>
        <taxon>Actinomycetes</taxon>
        <taxon>Propionibacteriales</taxon>
        <taxon>Nocardioidaceae</taxon>
        <taxon>Nocardioides</taxon>
    </lineage>
</organism>
<feature type="region of interest" description="Disordered" evidence="5">
    <location>
        <begin position="171"/>
        <end position="191"/>
    </location>
</feature>
<evidence type="ECO:0000313" key="9">
    <source>
        <dbReference type="EMBL" id="MBA8802329.1"/>
    </source>
</evidence>
<dbReference type="PRINTS" id="PR00046">
    <property type="entry name" value="SIGMA70FCT"/>
</dbReference>
<evidence type="ECO:0000256" key="5">
    <source>
        <dbReference type="SAM" id="MobiDB-lite"/>
    </source>
</evidence>
<dbReference type="InterPro" id="IPR007630">
    <property type="entry name" value="RNA_pol_sigma70_r4"/>
</dbReference>
<evidence type="ECO:0000256" key="3">
    <source>
        <dbReference type="ARBA" id="ARBA00023125"/>
    </source>
</evidence>
<dbReference type="PANTHER" id="PTHR30385">
    <property type="entry name" value="SIGMA FACTOR F FLAGELLAR"/>
    <property type="match status" value="1"/>
</dbReference>
<name>A0A7W3IXJ2_9ACTN</name>
<evidence type="ECO:0000259" key="7">
    <source>
        <dbReference type="Pfam" id="PF04542"/>
    </source>
</evidence>
<sequence length="262" mass="28612">MTLPVVERPLTAQERRRVETTRLLVEARAAEGDARAALEDQAIRLNMEVATEIARRYHGRGIANDDLDQVAYLGLTKAVRGFDPTKGTDFLSFAVPTMRGEIRRYFRDFGWTIRPPRSVQELQPRLTAAEAELIQQLGRSPRPSELAAHLGVDLELVLDALSANGCFTPLSLDAPSPSGDGDPTDRLGGPDAAFGGAEARVALLPLLRDLSPRERRILELRFGSGLTQSEIGAQIGVTQMQVSRLLARVLAKLREGLEPDAA</sequence>
<evidence type="ECO:0000259" key="6">
    <source>
        <dbReference type="Pfam" id="PF04539"/>
    </source>
</evidence>
<dbReference type="InterPro" id="IPR013324">
    <property type="entry name" value="RNA_pol_sigma_r3/r4-like"/>
</dbReference>
<feature type="domain" description="RNA polymerase sigma-70 region 2" evidence="7">
    <location>
        <begin position="51"/>
        <end position="111"/>
    </location>
</feature>
<comment type="caution">
    <text evidence="9">The sequence shown here is derived from an EMBL/GenBank/DDBJ whole genome shotgun (WGS) entry which is preliminary data.</text>
</comment>
<dbReference type="NCBIfam" id="TIGR02937">
    <property type="entry name" value="sigma70-ECF"/>
    <property type="match status" value="1"/>
</dbReference>
<accession>A0A7W3IXJ2</accession>
<keyword evidence="4" id="KW-0804">Transcription</keyword>
<evidence type="ECO:0000313" key="10">
    <source>
        <dbReference type="Proteomes" id="UP000580910"/>
    </source>
</evidence>
<dbReference type="InterPro" id="IPR014284">
    <property type="entry name" value="RNA_pol_sigma-70_dom"/>
</dbReference>
<dbReference type="PANTHER" id="PTHR30385:SF4">
    <property type="entry name" value="RNA POLYMERASE SIGMA-E FACTOR"/>
    <property type="match status" value="1"/>
</dbReference>
<dbReference type="SUPFAM" id="SSF88946">
    <property type="entry name" value="Sigma2 domain of RNA polymerase sigma factors"/>
    <property type="match status" value="1"/>
</dbReference>
<evidence type="ECO:0000259" key="8">
    <source>
        <dbReference type="Pfam" id="PF04545"/>
    </source>
</evidence>
<dbReference type="Pfam" id="PF04539">
    <property type="entry name" value="Sigma70_r3"/>
    <property type="match status" value="1"/>
</dbReference>
<gene>
    <name evidence="9" type="ORF">FB382_000620</name>
</gene>
<dbReference type="EMBL" id="JACGXA010000001">
    <property type="protein sequence ID" value="MBA8802329.1"/>
    <property type="molecule type" value="Genomic_DNA"/>
</dbReference>
<feature type="domain" description="RNA polymerase sigma-70 region 4" evidence="8">
    <location>
        <begin position="206"/>
        <end position="255"/>
    </location>
</feature>
<dbReference type="InterPro" id="IPR013325">
    <property type="entry name" value="RNA_pol_sigma_r2"/>
</dbReference>
<dbReference type="Gene3D" id="1.10.10.10">
    <property type="entry name" value="Winged helix-like DNA-binding domain superfamily/Winged helix DNA-binding domain"/>
    <property type="match status" value="2"/>
</dbReference>
<dbReference type="GO" id="GO:0003677">
    <property type="term" value="F:DNA binding"/>
    <property type="evidence" value="ECO:0007669"/>
    <property type="project" value="UniProtKB-KW"/>
</dbReference>
<dbReference type="GO" id="GO:0016987">
    <property type="term" value="F:sigma factor activity"/>
    <property type="evidence" value="ECO:0007669"/>
    <property type="project" value="UniProtKB-KW"/>
</dbReference>
<keyword evidence="1" id="KW-0805">Transcription regulation</keyword>
<protein>
    <submittedName>
        <fullName evidence="9">RNA polymerase sigma-B factor</fullName>
    </submittedName>
</protein>
<dbReference type="InterPro" id="IPR036388">
    <property type="entry name" value="WH-like_DNA-bd_sf"/>
</dbReference>
<dbReference type="Proteomes" id="UP000580910">
    <property type="component" value="Unassembled WGS sequence"/>
</dbReference>
<evidence type="ECO:0000256" key="4">
    <source>
        <dbReference type="ARBA" id="ARBA00023163"/>
    </source>
</evidence>
<dbReference type="InterPro" id="IPR000943">
    <property type="entry name" value="RNA_pol_sigma70"/>
</dbReference>
<dbReference type="GO" id="GO:0006352">
    <property type="term" value="P:DNA-templated transcription initiation"/>
    <property type="evidence" value="ECO:0007669"/>
    <property type="project" value="InterPro"/>
</dbReference>
<dbReference type="Gene3D" id="1.20.120.1810">
    <property type="match status" value="1"/>
</dbReference>
<dbReference type="InterPro" id="IPR007624">
    <property type="entry name" value="RNA_pol_sigma70_r3"/>
</dbReference>
<keyword evidence="2" id="KW-0731">Sigma factor</keyword>
<dbReference type="RefSeq" id="WP_182536722.1">
    <property type="nucleotide sequence ID" value="NZ_JACGXA010000001.1"/>
</dbReference>
<dbReference type="InterPro" id="IPR007627">
    <property type="entry name" value="RNA_pol_sigma70_r2"/>
</dbReference>
<dbReference type="Pfam" id="PF04542">
    <property type="entry name" value="Sigma70_r2"/>
    <property type="match status" value="1"/>
</dbReference>
<reference evidence="9 10" key="1">
    <citation type="submission" date="2020-07" db="EMBL/GenBank/DDBJ databases">
        <title>Sequencing the genomes of 1000 actinobacteria strains.</title>
        <authorList>
            <person name="Klenk H.-P."/>
        </authorList>
    </citation>
    <scope>NUCLEOTIDE SEQUENCE [LARGE SCALE GENOMIC DNA]</scope>
    <source>
        <strain evidence="9 10">DSM 21349</strain>
    </source>
</reference>
<dbReference type="SUPFAM" id="SSF88659">
    <property type="entry name" value="Sigma3 and sigma4 domains of RNA polymerase sigma factors"/>
    <property type="match status" value="2"/>
</dbReference>
<keyword evidence="3" id="KW-0238">DNA-binding</keyword>
<evidence type="ECO:0000256" key="2">
    <source>
        <dbReference type="ARBA" id="ARBA00023082"/>
    </source>
</evidence>
<dbReference type="CDD" id="cd06171">
    <property type="entry name" value="Sigma70_r4"/>
    <property type="match status" value="1"/>
</dbReference>
<dbReference type="AlphaFoldDB" id="A0A7W3IXJ2"/>
<dbReference type="Pfam" id="PF04545">
    <property type="entry name" value="Sigma70_r4"/>
    <property type="match status" value="1"/>
</dbReference>
<feature type="domain" description="RNA polymerase sigma-70 region 3" evidence="6">
    <location>
        <begin position="124"/>
        <end position="184"/>
    </location>
</feature>
<evidence type="ECO:0000256" key="1">
    <source>
        <dbReference type="ARBA" id="ARBA00023015"/>
    </source>
</evidence>